<dbReference type="FunFam" id="1.10.10.10:FF:000087">
    <property type="entry name" value="Transcriptional adapter 2"/>
    <property type="match status" value="1"/>
</dbReference>
<dbReference type="GO" id="GO:0003682">
    <property type="term" value="F:chromatin binding"/>
    <property type="evidence" value="ECO:0007669"/>
    <property type="project" value="TreeGrafter"/>
</dbReference>
<dbReference type="GO" id="GO:0006357">
    <property type="term" value="P:regulation of transcription by RNA polymerase II"/>
    <property type="evidence" value="ECO:0007669"/>
    <property type="project" value="TreeGrafter"/>
</dbReference>
<dbReference type="InterPro" id="IPR036388">
    <property type="entry name" value="WH-like_DNA-bd_sf"/>
</dbReference>
<feature type="region of interest" description="Disordered" evidence="1">
    <location>
        <begin position="51"/>
        <end position="101"/>
    </location>
</feature>
<feature type="domain" description="SWIRM" evidence="2">
    <location>
        <begin position="94"/>
        <end position="181"/>
    </location>
</feature>
<proteinExistence type="predicted"/>
<dbReference type="PROSITE" id="PS50934">
    <property type="entry name" value="SWIRM"/>
    <property type="match status" value="1"/>
</dbReference>
<comment type="caution">
    <text evidence="3">The sequence shown here is derived from an EMBL/GenBank/DDBJ whole genome shotgun (WGS) entry which is preliminary data.</text>
</comment>
<accession>A0A392NPY6</accession>
<dbReference type="PANTHER" id="PTHR12374">
    <property type="entry name" value="TRANSCRIPTIONAL ADAPTOR 2 ADA2 -RELATED"/>
    <property type="match status" value="1"/>
</dbReference>
<name>A0A392NPY6_9FABA</name>
<dbReference type="GO" id="GO:0003713">
    <property type="term" value="F:transcription coactivator activity"/>
    <property type="evidence" value="ECO:0007669"/>
    <property type="project" value="TreeGrafter"/>
</dbReference>
<evidence type="ECO:0000256" key="1">
    <source>
        <dbReference type="SAM" id="MobiDB-lite"/>
    </source>
</evidence>
<dbReference type="GO" id="GO:0006338">
    <property type="term" value="P:chromatin remodeling"/>
    <property type="evidence" value="ECO:0007669"/>
    <property type="project" value="TreeGrafter"/>
</dbReference>
<dbReference type="Proteomes" id="UP000265520">
    <property type="component" value="Unassembled WGS sequence"/>
</dbReference>
<organism evidence="3 4">
    <name type="scientific">Trifolium medium</name>
    <dbReference type="NCBI Taxonomy" id="97028"/>
    <lineage>
        <taxon>Eukaryota</taxon>
        <taxon>Viridiplantae</taxon>
        <taxon>Streptophyta</taxon>
        <taxon>Embryophyta</taxon>
        <taxon>Tracheophyta</taxon>
        <taxon>Spermatophyta</taxon>
        <taxon>Magnoliopsida</taxon>
        <taxon>eudicotyledons</taxon>
        <taxon>Gunneridae</taxon>
        <taxon>Pentapetalae</taxon>
        <taxon>rosids</taxon>
        <taxon>fabids</taxon>
        <taxon>Fabales</taxon>
        <taxon>Fabaceae</taxon>
        <taxon>Papilionoideae</taxon>
        <taxon>50 kb inversion clade</taxon>
        <taxon>NPAAA clade</taxon>
        <taxon>Hologalegina</taxon>
        <taxon>IRL clade</taxon>
        <taxon>Trifolieae</taxon>
        <taxon>Trifolium</taxon>
    </lineage>
</organism>
<dbReference type="SUPFAM" id="SSF46689">
    <property type="entry name" value="Homeodomain-like"/>
    <property type="match status" value="1"/>
</dbReference>
<feature type="compositionally biased region" description="Basic and acidic residues" evidence="1">
    <location>
        <begin position="51"/>
        <end position="68"/>
    </location>
</feature>
<dbReference type="InterPro" id="IPR009057">
    <property type="entry name" value="Homeodomain-like_sf"/>
</dbReference>
<dbReference type="EMBL" id="LXQA010046185">
    <property type="protein sequence ID" value="MCI01454.1"/>
    <property type="molecule type" value="Genomic_DNA"/>
</dbReference>
<keyword evidence="4" id="KW-1185">Reference proteome</keyword>
<gene>
    <name evidence="3" type="ORF">A2U01_0022479</name>
</gene>
<sequence>MFMRFHSKEEHEELLRTTIEEHRTLKRLTELKEARAAGCRNPAEADRYLAQKRRKEAEESARRAREGAHLGPNNHGVPNALMSPDSAGTRPAGPANSSSVNQMDLSGYYGADLLSEAEKRLCCELRMAPAMYLKMQEQLSVQMITGAVTSKSEAHQMFKMEDPIKIDRVYDMLIKKGIGSP</sequence>
<dbReference type="PANTHER" id="PTHR12374:SF81">
    <property type="entry name" value="TRANSCRIPTIONAL ADAPTER ADA2B"/>
    <property type="match status" value="1"/>
</dbReference>
<dbReference type="Gene3D" id="1.10.10.10">
    <property type="entry name" value="Winged helix-like DNA-binding domain superfamily/Winged helix DNA-binding domain"/>
    <property type="match status" value="1"/>
</dbReference>
<evidence type="ECO:0000313" key="3">
    <source>
        <dbReference type="EMBL" id="MCI01454.1"/>
    </source>
</evidence>
<dbReference type="InterPro" id="IPR007526">
    <property type="entry name" value="SWIRM"/>
</dbReference>
<protein>
    <submittedName>
        <fullName evidence="3">Transcriptional adapter ADA2-like</fullName>
    </submittedName>
</protein>
<evidence type="ECO:0000259" key="2">
    <source>
        <dbReference type="PROSITE" id="PS50934"/>
    </source>
</evidence>
<dbReference type="GO" id="GO:0005634">
    <property type="term" value="C:nucleus"/>
    <property type="evidence" value="ECO:0007669"/>
    <property type="project" value="TreeGrafter"/>
</dbReference>
<evidence type="ECO:0000313" key="4">
    <source>
        <dbReference type="Proteomes" id="UP000265520"/>
    </source>
</evidence>
<dbReference type="AlphaFoldDB" id="A0A392NPY6"/>
<reference evidence="3 4" key="1">
    <citation type="journal article" date="2018" name="Front. Plant Sci.">
        <title>Red Clover (Trifolium pratense) and Zigzag Clover (T. medium) - A Picture of Genomic Similarities and Differences.</title>
        <authorList>
            <person name="Dluhosova J."/>
            <person name="Istvanek J."/>
            <person name="Nedelnik J."/>
            <person name="Repkova J."/>
        </authorList>
    </citation>
    <scope>NUCLEOTIDE SEQUENCE [LARGE SCALE GENOMIC DNA]</scope>
    <source>
        <strain evidence="4">cv. 10/8</strain>
        <tissue evidence="3">Leaf</tissue>
    </source>
</reference>